<dbReference type="AlphaFoldDB" id="A0A1F5XCI3"/>
<evidence type="ECO:0000313" key="1">
    <source>
        <dbReference type="EMBL" id="OGF85556.1"/>
    </source>
</evidence>
<name>A0A1F5XCI3_9BACT</name>
<proteinExistence type="predicted"/>
<dbReference type="Proteomes" id="UP000178405">
    <property type="component" value="Unassembled WGS sequence"/>
</dbReference>
<evidence type="ECO:0000313" key="2">
    <source>
        <dbReference type="Proteomes" id="UP000178405"/>
    </source>
</evidence>
<accession>A0A1F5XCI3</accession>
<comment type="caution">
    <text evidence="1">The sequence shown here is derived from an EMBL/GenBank/DDBJ whole genome shotgun (WGS) entry which is preliminary data.</text>
</comment>
<sequence length="60" mass="7203">MDVDNDQKNKAEKLDKIYQEYSKNLLELRKQQDQIISNFIEALKQESIKELRRKFETSNG</sequence>
<gene>
    <name evidence="1" type="ORF">A2Z63_02900</name>
</gene>
<protein>
    <submittedName>
        <fullName evidence="1">Uncharacterized protein</fullName>
    </submittedName>
</protein>
<reference evidence="1 2" key="1">
    <citation type="journal article" date="2016" name="Nat. Commun.">
        <title>Thousands of microbial genomes shed light on interconnected biogeochemical processes in an aquifer system.</title>
        <authorList>
            <person name="Anantharaman K."/>
            <person name="Brown C.T."/>
            <person name="Hug L.A."/>
            <person name="Sharon I."/>
            <person name="Castelle C.J."/>
            <person name="Probst A.J."/>
            <person name="Thomas B.C."/>
            <person name="Singh A."/>
            <person name="Wilkins M.J."/>
            <person name="Karaoz U."/>
            <person name="Brodie E.L."/>
            <person name="Williams K.H."/>
            <person name="Hubbard S.S."/>
            <person name="Banfield J.F."/>
        </authorList>
    </citation>
    <scope>NUCLEOTIDE SEQUENCE [LARGE SCALE GENOMIC DNA]</scope>
</reference>
<organism evidence="1 2">
    <name type="scientific">Candidatus Giovannonibacteria bacterium RIFCSPLOWO2_02_44_8</name>
    <dbReference type="NCBI Taxonomy" id="1798355"/>
    <lineage>
        <taxon>Bacteria</taxon>
        <taxon>Candidatus Giovannoniibacteriota</taxon>
    </lineage>
</organism>
<dbReference type="EMBL" id="MFIH01000026">
    <property type="protein sequence ID" value="OGF85556.1"/>
    <property type="molecule type" value="Genomic_DNA"/>
</dbReference>